<dbReference type="EMBL" id="AHHD01000450">
    <property type="protein sequence ID" value="EKG12481.1"/>
    <property type="molecule type" value="Genomic_DNA"/>
</dbReference>
<feature type="compositionally biased region" description="Polar residues" evidence="1">
    <location>
        <begin position="59"/>
        <end position="83"/>
    </location>
</feature>
<protein>
    <submittedName>
        <fullName evidence="2">Uncharacterized protein</fullName>
    </submittedName>
</protein>
<dbReference type="HOGENOM" id="CLU_1289148_0_0_1"/>
<proteinExistence type="predicted"/>
<accession>K2QRG4</accession>
<sequence length="214" mass="22196">MNAAIAMEGIPSIDEILVSSHAEESAPTATTTSTSSAVYETVATIQVPPIPLRAAPAQATKQPHSSHSRYYSISGASNASSTHLPAIANPVDNEAGTLAAGGTEPPRRRSRSRSLFSFRTSSSTRSSANSGSPRSSLDYGSFNDEADDEDAMVRAARKGGKESSRSGSGSGAGVNPFKRNRNRSRANSVHAAAVLPAVLVLGAECFTPGHGERK</sequence>
<dbReference type="Proteomes" id="UP000007129">
    <property type="component" value="Unassembled WGS sequence"/>
</dbReference>
<organism evidence="2 3">
    <name type="scientific">Macrophomina phaseolina (strain MS6)</name>
    <name type="common">Charcoal rot fungus</name>
    <dbReference type="NCBI Taxonomy" id="1126212"/>
    <lineage>
        <taxon>Eukaryota</taxon>
        <taxon>Fungi</taxon>
        <taxon>Dikarya</taxon>
        <taxon>Ascomycota</taxon>
        <taxon>Pezizomycotina</taxon>
        <taxon>Dothideomycetes</taxon>
        <taxon>Dothideomycetes incertae sedis</taxon>
        <taxon>Botryosphaeriales</taxon>
        <taxon>Botryosphaeriaceae</taxon>
        <taxon>Macrophomina</taxon>
    </lineage>
</organism>
<evidence type="ECO:0000313" key="3">
    <source>
        <dbReference type="Proteomes" id="UP000007129"/>
    </source>
</evidence>
<dbReference type="InParanoid" id="K2QRG4"/>
<feature type="region of interest" description="Disordered" evidence="1">
    <location>
        <begin position="53"/>
        <end position="188"/>
    </location>
</feature>
<dbReference type="AlphaFoldDB" id="K2QRG4"/>
<name>K2QRG4_MACPH</name>
<dbReference type="OrthoDB" id="3964758at2759"/>
<feature type="compositionally biased region" description="Low complexity" evidence="1">
    <location>
        <begin position="113"/>
        <end position="136"/>
    </location>
</feature>
<evidence type="ECO:0000313" key="2">
    <source>
        <dbReference type="EMBL" id="EKG12481.1"/>
    </source>
</evidence>
<evidence type="ECO:0000256" key="1">
    <source>
        <dbReference type="SAM" id="MobiDB-lite"/>
    </source>
</evidence>
<gene>
    <name evidence="2" type="ORF">MPH_10438</name>
</gene>
<comment type="caution">
    <text evidence="2">The sequence shown here is derived from an EMBL/GenBank/DDBJ whole genome shotgun (WGS) entry which is preliminary data.</text>
</comment>
<dbReference type="VEuPathDB" id="FungiDB:MPH_10438"/>
<reference evidence="2 3" key="1">
    <citation type="journal article" date="2012" name="BMC Genomics">
        <title>Tools to kill: Genome of one of the most destructive plant pathogenic fungi Macrophomina phaseolina.</title>
        <authorList>
            <person name="Islam M.S."/>
            <person name="Haque M.S."/>
            <person name="Islam M.M."/>
            <person name="Emdad E.M."/>
            <person name="Halim A."/>
            <person name="Hossen Q.M.M."/>
            <person name="Hossain M.Z."/>
            <person name="Ahmed B."/>
            <person name="Rahim S."/>
            <person name="Rahman M.S."/>
            <person name="Alam M.M."/>
            <person name="Hou S."/>
            <person name="Wan X."/>
            <person name="Saito J.A."/>
            <person name="Alam M."/>
        </authorList>
    </citation>
    <scope>NUCLEOTIDE SEQUENCE [LARGE SCALE GENOMIC DNA]</scope>
    <source>
        <strain evidence="2 3">MS6</strain>
    </source>
</reference>